<dbReference type="GO" id="GO:0004175">
    <property type="term" value="F:endopeptidase activity"/>
    <property type="evidence" value="ECO:0007669"/>
    <property type="project" value="UniProtKB-ARBA"/>
</dbReference>
<feature type="transmembrane region" description="Helical" evidence="1">
    <location>
        <begin position="20"/>
        <end position="38"/>
    </location>
</feature>
<organism evidence="3 4">
    <name type="scientific">Rhodococcus spelaei</name>
    <dbReference type="NCBI Taxonomy" id="2546320"/>
    <lineage>
        <taxon>Bacteria</taxon>
        <taxon>Bacillati</taxon>
        <taxon>Actinomycetota</taxon>
        <taxon>Actinomycetes</taxon>
        <taxon>Mycobacteriales</taxon>
        <taxon>Nocardiaceae</taxon>
        <taxon>Rhodococcus</taxon>
    </lineage>
</organism>
<protein>
    <submittedName>
        <fullName evidence="3">CPBP family intramembrane metalloprotease</fullName>
    </submittedName>
</protein>
<keyword evidence="3" id="KW-0645">Protease</keyword>
<keyword evidence="1" id="KW-0812">Transmembrane</keyword>
<evidence type="ECO:0000313" key="4">
    <source>
        <dbReference type="Proteomes" id="UP000316256"/>
    </source>
</evidence>
<dbReference type="InterPro" id="IPR003675">
    <property type="entry name" value="Rce1/LyrA-like_dom"/>
</dbReference>
<dbReference type="GO" id="GO:0080120">
    <property type="term" value="P:CAAX-box protein maturation"/>
    <property type="evidence" value="ECO:0007669"/>
    <property type="project" value="UniProtKB-ARBA"/>
</dbReference>
<name>A0A541B3T6_9NOCA</name>
<keyword evidence="4" id="KW-1185">Reference proteome</keyword>
<dbReference type="GO" id="GO:0008237">
    <property type="term" value="F:metallopeptidase activity"/>
    <property type="evidence" value="ECO:0007669"/>
    <property type="project" value="UniProtKB-KW"/>
</dbReference>
<keyword evidence="3" id="KW-0482">Metalloprotease</keyword>
<dbReference type="OrthoDB" id="4772204at2"/>
<accession>A0A541B3T6</accession>
<feature type="transmembrane region" description="Helical" evidence="1">
    <location>
        <begin position="204"/>
        <end position="221"/>
    </location>
</feature>
<feature type="transmembrane region" description="Helical" evidence="1">
    <location>
        <begin position="227"/>
        <end position="247"/>
    </location>
</feature>
<reference evidence="3 4" key="1">
    <citation type="submission" date="2019-06" db="EMBL/GenBank/DDBJ databases">
        <title>Rhodococcus spaelei sp. nov., isolated from a cave.</title>
        <authorList>
            <person name="Lee S.D."/>
        </authorList>
    </citation>
    <scope>NUCLEOTIDE SEQUENCE [LARGE SCALE GENOMIC DNA]</scope>
    <source>
        <strain evidence="3 4">C9-5</strain>
    </source>
</reference>
<keyword evidence="1" id="KW-0472">Membrane</keyword>
<dbReference type="AlphaFoldDB" id="A0A541B3T6"/>
<dbReference type="GO" id="GO:0006508">
    <property type="term" value="P:proteolysis"/>
    <property type="evidence" value="ECO:0007669"/>
    <property type="project" value="UniProtKB-KW"/>
</dbReference>
<dbReference type="EMBL" id="VIGH01000007">
    <property type="protein sequence ID" value="TQF67003.1"/>
    <property type="molecule type" value="Genomic_DNA"/>
</dbReference>
<evidence type="ECO:0000256" key="1">
    <source>
        <dbReference type="SAM" id="Phobius"/>
    </source>
</evidence>
<feature type="transmembrane region" description="Helical" evidence="1">
    <location>
        <begin position="91"/>
        <end position="110"/>
    </location>
</feature>
<keyword evidence="1" id="KW-1133">Transmembrane helix</keyword>
<dbReference type="Pfam" id="PF02517">
    <property type="entry name" value="Rce1-like"/>
    <property type="match status" value="1"/>
</dbReference>
<keyword evidence="3" id="KW-0378">Hydrolase</keyword>
<feature type="transmembrane region" description="Helical" evidence="1">
    <location>
        <begin position="149"/>
        <end position="168"/>
    </location>
</feature>
<sequence>MSVRRREGTAVRVTPRPWIGIGVVLAYVVLGFLTKPFFHVDYTTIADSTDNLLNGIVYPIGVGAVFAALLTTWFGWWRPAMTEARRCTRRWAILPPALLLLTAVVSLTGTDFGPMSGGYLLTLAVGVLIVGFTEELICRGLAVVGYRGGLGEVWVWLLSSAAFGLMHATNALDGQSGRDTALQVAATFVIGTTLYMVRRITGSLVWAMLLHAVWDFSSLASEHTSSSTAGLSGVLVAATVLSTLLLVRLTIRDYRPHAAPVTV</sequence>
<feature type="transmembrane region" description="Helical" evidence="1">
    <location>
        <begin position="116"/>
        <end position="137"/>
    </location>
</feature>
<comment type="caution">
    <text evidence="3">The sequence shown here is derived from an EMBL/GenBank/DDBJ whole genome shotgun (WGS) entry which is preliminary data.</text>
</comment>
<proteinExistence type="predicted"/>
<evidence type="ECO:0000313" key="3">
    <source>
        <dbReference type="EMBL" id="TQF67003.1"/>
    </source>
</evidence>
<feature type="domain" description="CAAX prenyl protease 2/Lysostaphin resistance protein A-like" evidence="2">
    <location>
        <begin position="119"/>
        <end position="216"/>
    </location>
</feature>
<gene>
    <name evidence="3" type="ORF">FK531_15570</name>
</gene>
<dbReference type="Proteomes" id="UP000316256">
    <property type="component" value="Unassembled WGS sequence"/>
</dbReference>
<evidence type="ECO:0000259" key="2">
    <source>
        <dbReference type="Pfam" id="PF02517"/>
    </source>
</evidence>
<feature type="transmembrane region" description="Helical" evidence="1">
    <location>
        <begin position="58"/>
        <end position="79"/>
    </location>
</feature>
<feature type="transmembrane region" description="Helical" evidence="1">
    <location>
        <begin position="180"/>
        <end position="197"/>
    </location>
</feature>